<name>A0ABW2RI61_9BACL</name>
<dbReference type="RefSeq" id="WP_379863924.1">
    <property type="nucleotide sequence ID" value="NZ_JBHTBW010000015.1"/>
</dbReference>
<sequence>MRVMVQCCFLVIMLMVGIGIGINQAEKNMQMMQGADGAPRAIQITPTEQGRIEIAVLGQTVKTQSPASVVNQEKVDKVATQVKQGTNIMAVMGNEMGEGIRQITRELAEWVFRWAD</sequence>
<comment type="caution">
    <text evidence="1">The sequence shown here is derived from an EMBL/GenBank/DDBJ whole genome shotgun (WGS) entry which is preliminary data.</text>
</comment>
<dbReference type="Proteomes" id="UP001596500">
    <property type="component" value="Unassembled WGS sequence"/>
</dbReference>
<evidence type="ECO:0000313" key="1">
    <source>
        <dbReference type="EMBL" id="MFC7440645.1"/>
    </source>
</evidence>
<dbReference type="InterPro" id="IPR020534">
    <property type="entry name" value="Uncharacterised_YqxA"/>
</dbReference>
<protein>
    <submittedName>
        <fullName evidence="1">DUF3679 domain-containing protein</fullName>
    </submittedName>
</protein>
<keyword evidence="2" id="KW-1185">Reference proteome</keyword>
<gene>
    <name evidence="1" type="ORF">ACFQNG_05730</name>
</gene>
<dbReference type="Pfam" id="PF12438">
    <property type="entry name" value="DUF3679"/>
    <property type="match status" value="1"/>
</dbReference>
<evidence type="ECO:0000313" key="2">
    <source>
        <dbReference type="Proteomes" id="UP001596500"/>
    </source>
</evidence>
<reference evidence="2" key="1">
    <citation type="journal article" date="2019" name="Int. J. Syst. Evol. Microbiol.">
        <title>The Global Catalogue of Microorganisms (GCM) 10K type strain sequencing project: providing services to taxonomists for standard genome sequencing and annotation.</title>
        <authorList>
            <consortium name="The Broad Institute Genomics Platform"/>
            <consortium name="The Broad Institute Genome Sequencing Center for Infectious Disease"/>
            <person name="Wu L."/>
            <person name="Ma J."/>
        </authorList>
    </citation>
    <scope>NUCLEOTIDE SEQUENCE [LARGE SCALE GENOMIC DNA]</scope>
    <source>
        <strain evidence="2">CGMCC 1.12942</strain>
    </source>
</reference>
<proteinExistence type="predicted"/>
<dbReference type="EMBL" id="JBHTBW010000015">
    <property type="protein sequence ID" value="MFC7440645.1"/>
    <property type="molecule type" value="Genomic_DNA"/>
</dbReference>
<accession>A0ABW2RI61</accession>
<organism evidence="1 2">
    <name type="scientific">Laceyella putida</name>
    <dbReference type="NCBI Taxonomy" id="110101"/>
    <lineage>
        <taxon>Bacteria</taxon>
        <taxon>Bacillati</taxon>
        <taxon>Bacillota</taxon>
        <taxon>Bacilli</taxon>
        <taxon>Bacillales</taxon>
        <taxon>Thermoactinomycetaceae</taxon>
        <taxon>Laceyella</taxon>
    </lineage>
</organism>